<dbReference type="GO" id="GO:0008168">
    <property type="term" value="F:methyltransferase activity"/>
    <property type="evidence" value="ECO:0007669"/>
    <property type="project" value="InterPro"/>
</dbReference>
<organism evidence="2 3">
    <name type="scientific">SAR324 cluster bacterium</name>
    <dbReference type="NCBI Taxonomy" id="2024889"/>
    <lineage>
        <taxon>Bacteria</taxon>
        <taxon>Deltaproteobacteria</taxon>
        <taxon>SAR324 cluster</taxon>
    </lineage>
</organism>
<dbReference type="GO" id="GO:0003676">
    <property type="term" value="F:nucleic acid binding"/>
    <property type="evidence" value="ECO:0007669"/>
    <property type="project" value="InterPro"/>
</dbReference>
<dbReference type="InterPro" id="IPR009537">
    <property type="entry name" value="DUF1156"/>
</dbReference>
<dbReference type="InterPro" id="IPR029063">
    <property type="entry name" value="SAM-dependent_MTases_sf"/>
</dbReference>
<comment type="caution">
    <text evidence="2">The sequence shown here is derived from an EMBL/GenBank/DDBJ whole genome shotgun (WGS) entry which is preliminary data.</text>
</comment>
<evidence type="ECO:0000313" key="2">
    <source>
        <dbReference type="EMBL" id="NMC64134.1"/>
    </source>
</evidence>
<gene>
    <name evidence="2" type="ORF">GYA55_13300</name>
</gene>
<sequence length="873" mass="97737">MTTYRKKLIEVSLPLEAINLACQSEKYNPFLKNHPRAIHHWWARRPLAACRAVIWASLVDDPSEYIESEELANQERERLFSILEKLVQWENSNNEEVIENAKVEIARSISRDLNCEMPVGKEAIREFLIKNAPPVLDAFAGGGSIPLEAQRLGLKAYGNDLNPVAVLMNKALIEIPPSFSDKPPIHSPEIGNHQASFLKKDWKGAAGLADDIRFYGKWLCDEASKRIGYLYPSIKIDSDLVNHRPDLITQGYRIGEELNVVAWLWTRTVKCPNPACEIEMPLVRSFKLSNKSGKQIWIEPKIEGTSVRFEINLGNGTVPTGTVNRNGARCLACGAPVPFDYIRQEGTAGRIDIRLMAIVAEGKKGRIYFPPNSLHETTAKSSVPSWKPDTKLPEKALGFRVQAYGMKTHSSLFLDRQLVLLATLTDICKEVEGKVVSDANNEDNNIRSNPKQENMHTIEPEFLARYAKAIRIYLSLAISQLTRYSNTICIWNTTNQNVVQSFSRQAIPMTWDFAETNPLVGQLTIQTTTTWIAAAIQNLGWSGAFGFAELRDSTISFSNMDQNPIVVTDPPYFDNIGYADLSDFFYVWLRYSLSDVFPDLFSTLLTPKAQELIASPFRHEGSRVMAEKSFLEGLNKSFRIVSDNANKKYPFSVFYAYKQSEEEEVEGSEDSETLVSSTGWGTMLEGLLTAGFSIVGTWPMHTERPTGVKIATNSLASSIVLVCRSRDESATAITRREFISNLKRELPLSLRQLQKGNIAPVDLAQAAIGPGMAIFSRHSSVMEADGSIMTVRIALALINQVLDEYLAEQEGEYDNHTRWALAWYEQYGNEQGPYGVAETLSKAKNTSVKGLSHAGFLEARTGNVRLLKRDELE</sequence>
<dbReference type="SUPFAM" id="SSF53335">
    <property type="entry name" value="S-adenosyl-L-methionine-dependent methyltransferases"/>
    <property type="match status" value="1"/>
</dbReference>
<dbReference type="EMBL" id="JAAZON010000607">
    <property type="protein sequence ID" value="NMC64134.1"/>
    <property type="molecule type" value="Genomic_DNA"/>
</dbReference>
<dbReference type="InterPro" id="IPR002052">
    <property type="entry name" value="DNA_methylase_N6_adenine_CS"/>
</dbReference>
<dbReference type="Pfam" id="PF06634">
    <property type="entry name" value="DUF1156"/>
    <property type="match status" value="1"/>
</dbReference>
<dbReference type="AlphaFoldDB" id="A0A7X9FUP7"/>
<proteinExistence type="predicted"/>
<dbReference type="PROSITE" id="PS00092">
    <property type="entry name" value="N6_MTASE"/>
    <property type="match status" value="1"/>
</dbReference>
<feature type="domain" description="DUF1156" evidence="1">
    <location>
        <begin position="13"/>
        <end position="82"/>
    </location>
</feature>
<dbReference type="Proteomes" id="UP000524246">
    <property type="component" value="Unassembled WGS sequence"/>
</dbReference>
<reference evidence="2 3" key="1">
    <citation type="journal article" date="2020" name="Biotechnol. Biofuels">
        <title>New insights from the biogas microbiome by comprehensive genome-resolved metagenomics of nearly 1600 species originating from multiple anaerobic digesters.</title>
        <authorList>
            <person name="Campanaro S."/>
            <person name="Treu L."/>
            <person name="Rodriguez-R L.M."/>
            <person name="Kovalovszki A."/>
            <person name="Ziels R.M."/>
            <person name="Maus I."/>
            <person name="Zhu X."/>
            <person name="Kougias P.G."/>
            <person name="Basile A."/>
            <person name="Luo G."/>
            <person name="Schluter A."/>
            <person name="Konstantinidis K.T."/>
            <person name="Angelidaki I."/>
        </authorList>
    </citation>
    <scope>NUCLEOTIDE SEQUENCE [LARGE SCALE GENOMIC DNA]</scope>
    <source>
        <strain evidence="2">AS27yjCOA_65</strain>
    </source>
</reference>
<dbReference type="GO" id="GO:0032259">
    <property type="term" value="P:methylation"/>
    <property type="evidence" value="ECO:0007669"/>
    <property type="project" value="InterPro"/>
</dbReference>
<evidence type="ECO:0000259" key="1">
    <source>
        <dbReference type="Pfam" id="PF06634"/>
    </source>
</evidence>
<feature type="non-terminal residue" evidence="2">
    <location>
        <position position="873"/>
    </location>
</feature>
<protein>
    <submittedName>
        <fullName evidence="2">DUF1156 domain-containing protein</fullName>
    </submittedName>
</protein>
<accession>A0A7X9FUP7</accession>
<name>A0A7X9FUP7_9DELT</name>
<evidence type="ECO:0000313" key="3">
    <source>
        <dbReference type="Proteomes" id="UP000524246"/>
    </source>
</evidence>